<comment type="caution">
    <text evidence="2">The sequence shown here is derived from an EMBL/GenBank/DDBJ whole genome shotgun (WGS) entry which is preliminary data.</text>
</comment>
<keyword evidence="1" id="KW-0472">Membrane</keyword>
<keyword evidence="1" id="KW-0812">Transmembrane</keyword>
<dbReference type="Pfam" id="PF14897">
    <property type="entry name" value="EpsG"/>
    <property type="match status" value="1"/>
</dbReference>
<accession>A0ABS5CSE3</accession>
<protein>
    <submittedName>
        <fullName evidence="2">EpsG family protein</fullName>
    </submittedName>
</protein>
<reference evidence="2 3" key="1">
    <citation type="submission" date="2021-03" db="EMBL/GenBank/DDBJ databases">
        <title>Flavobacterium Flabelliformis Sp. Nov. And Flavobacterium Geliluteum Sp. Nov., Two Novel Multidrug Resistant Psychrophilic Species Isolated From Antarctica.</title>
        <authorList>
            <person name="Kralova S."/>
            <person name="Busse H.J."/>
            <person name="Bezdicek M."/>
            <person name="Nykrynova M."/>
            <person name="Kroupova E."/>
            <person name="Krsek D."/>
            <person name="Sedlacek I."/>
        </authorList>
    </citation>
    <scope>NUCLEOTIDE SEQUENCE [LARGE SCALE GENOMIC DNA]</scope>
    <source>
        <strain evidence="2 3">P4023</strain>
    </source>
</reference>
<organism evidence="2 3">
    <name type="scientific">Flavobacterium flabelliforme</name>
    <dbReference type="NCBI Taxonomy" id="2816119"/>
    <lineage>
        <taxon>Bacteria</taxon>
        <taxon>Pseudomonadati</taxon>
        <taxon>Bacteroidota</taxon>
        <taxon>Flavobacteriia</taxon>
        <taxon>Flavobacteriales</taxon>
        <taxon>Flavobacteriaceae</taxon>
        <taxon>Flavobacterium</taxon>
    </lineage>
</organism>
<feature type="transmembrane region" description="Helical" evidence="1">
    <location>
        <begin position="335"/>
        <end position="353"/>
    </location>
</feature>
<feature type="transmembrane region" description="Helical" evidence="1">
    <location>
        <begin position="38"/>
        <end position="56"/>
    </location>
</feature>
<feature type="transmembrane region" description="Helical" evidence="1">
    <location>
        <begin position="76"/>
        <end position="93"/>
    </location>
</feature>
<feature type="transmembrane region" description="Helical" evidence="1">
    <location>
        <begin position="257"/>
        <end position="277"/>
    </location>
</feature>
<feature type="transmembrane region" description="Helical" evidence="1">
    <location>
        <begin position="100"/>
        <end position="117"/>
    </location>
</feature>
<dbReference type="Proteomes" id="UP000674217">
    <property type="component" value="Unassembled WGS sequence"/>
</dbReference>
<evidence type="ECO:0000313" key="3">
    <source>
        <dbReference type="Proteomes" id="UP000674217"/>
    </source>
</evidence>
<name>A0ABS5CSE3_9FLAO</name>
<sequence length="356" mass="42144">MADYKNIFYIIYGLSVLFGLFTALNLDFFKKNYRNLDGYLVLLILLSYVLLFGLRGIDIGTDTHMYHYQYENYDHITYGTDVTVGLIYWFLNIFSENPQVFLLFMGFLFISIYFYALKKHTHFYNSNFYLSVFCLVSLFFFESLGINIIRQGVSLSFFVLAITSRAIYPQKKAKWILLLLLSICFHFTSIIPILLYLIVFYFKNIKIKYYYLLYALTVFLAAASISILSFKDYFLGFLLIDERRSVYLEDNDFDYTIGFKPQFVAFNTVFLLLFAYLNKKQNNESYTNLLKYYIAISSLFFMMFQIPYSDRWGVMSWCVIPFLFAPLFKVDKNRISAKATLSVAFLILIFIFFQTR</sequence>
<feature type="transmembrane region" description="Helical" evidence="1">
    <location>
        <begin position="289"/>
        <end position="306"/>
    </location>
</feature>
<keyword evidence="1" id="KW-1133">Transmembrane helix</keyword>
<dbReference type="RefSeq" id="WP_210645580.1">
    <property type="nucleotide sequence ID" value="NZ_JAGFBU010000002.1"/>
</dbReference>
<feature type="transmembrane region" description="Helical" evidence="1">
    <location>
        <begin position="209"/>
        <end position="230"/>
    </location>
</feature>
<gene>
    <name evidence="2" type="ORF">J3S90_06840</name>
</gene>
<proteinExistence type="predicted"/>
<keyword evidence="3" id="KW-1185">Reference proteome</keyword>
<feature type="transmembrane region" description="Helical" evidence="1">
    <location>
        <begin position="6"/>
        <end position="26"/>
    </location>
</feature>
<evidence type="ECO:0000313" key="2">
    <source>
        <dbReference type="EMBL" id="MBP4141514.1"/>
    </source>
</evidence>
<evidence type="ECO:0000256" key="1">
    <source>
        <dbReference type="SAM" id="Phobius"/>
    </source>
</evidence>
<feature type="transmembrane region" description="Helical" evidence="1">
    <location>
        <begin position="123"/>
        <end position="141"/>
    </location>
</feature>
<feature type="transmembrane region" description="Helical" evidence="1">
    <location>
        <begin position="174"/>
        <end position="202"/>
    </location>
</feature>
<feature type="transmembrane region" description="Helical" evidence="1">
    <location>
        <begin position="312"/>
        <end position="328"/>
    </location>
</feature>
<dbReference type="InterPro" id="IPR049458">
    <property type="entry name" value="EpsG-like"/>
</dbReference>
<dbReference type="EMBL" id="JAGFBU010000002">
    <property type="protein sequence ID" value="MBP4141514.1"/>
    <property type="molecule type" value="Genomic_DNA"/>
</dbReference>